<protein>
    <submittedName>
        <fullName evidence="2">Uncharacterized protein</fullName>
    </submittedName>
</protein>
<feature type="compositionally biased region" description="Basic and acidic residues" evidence="1">
    <location>
        <begin position="1"/>
        <end position="17"/>
    </location>
</feature>
<reference evidence="2" key="1">
    <citation type="submission" date="2021-12" db="EMBL/GenBank/DDBJ databases">
        <authorList>
            <person name="Martin H S."/>
        </authorList>
    </citation>
    <scope>NUCLEOTIDE SEQUENCE</scope>
</reference>
<name>A0A8J9U6Y2_9NEOP</name>
<dbReference type="EMBL" id="OV170221">
    <property type="protein sequence ID" value="CAH0714364.1"/>
    <property type="molecule type" value="Genomic_DNA"/>
</dbReference>
<evidence type="ECO:0000313" key="2">
    <source>
        <dbReference type="EMBL" id="CAH0714364.1"/>
    </source>
</evidence>
<gene>
    <name evidence="2" type="ORF">BINO364_LOCUS1424</name>
</gene>
<sequence>MSESDENLRDKSVHEGELTSSSSTNGEEDPPQRRKRKLPRRENYLASNAYPPPGWYPADPGYHHPLETHVENLLPTQQDAHSVVVPAESAIKFDLNLKTSLKEPTVLSTSSDHLQLLNSFQYFNSENWINVRYSEIQKLYNARPGFVELEVNNEIKQFDKINNLVTTDRSLGAITHGIIMQSDALKSGVFDLLQWVQDTDNFVKDDLVKKIKDIFSGEFQKISLDCLQLLCGRRADIIEQRREAFLNLVKDNF</sequence>
<keyword evidence="3" id="KW-1185">Reference proteome</keyword>
<accession>A0A8J9U6Y2</accession>
<evidence type="ECO:0000256" key="1">
    <source>
        <dbReference type="SAM" id="MobiDB-lite"/>
    </source>
</evidence>
<dbReference type="Proteomes" id="UP000838878">
    <property type="component" value="Chromosome 1"/>
</dbReference>
<organism evidence="2 3">
    <name type="scientific">Brenthis ino</name>
    <name type="common">lesser marbled fritillary</name>
    <dbReference type="NCBI Taxonomy" id="405034"/>
    <lineage>
        <taxon>Eukaryota</taxon>
        <taxon>Metazoa</taxon>
        <taxon>Ecdysozoa</taxon>
        <taxon>Arthropoda</taxon>
        <taxon>Hexapoda</taxon>
        <taxon>Insecta</taxon>
        <taxon>Pterygota</taxon>
        <taxon>Neoptera</taxon>
        <taxon>Endopterygota</taxon>
        <taxon>Lepidoptera</taxon>
        <taxon>Glossata</taxon>
        <taxon>Ditrysia</taxon>
        <taxon>Papilionoidea</taxon>
        <taxon>Nymphalidae</taxon>
        <taxon>Heliconiinae</taxon>
        <taxon>Argynnini</taxon>
        <taxon>Brenthis</taxon>
    </lineage>
</organism>
<evidence type="ECO:0000313" key="3">
    <source>
        <dbReference type="Proteomes" id="UP000838878"/>
    </source>
</evidence>
<dbReference type="AlphaFoldDB" id="A0A8J9U6Y2"/>
<dbReference type="OrthoDB" id="7483379at2759"/>
<feature type="non-terminal residue" evidence="2">
    <location>
        <position position="253"/>
    </location>
</feature>
<feature type="region of interest" description="Disordered" evidence="1">
    <location>
        <begin position="1"/>
        <end position="56"/>
    </location>
</feature>
<proteinExistence type="predicted"/>